<dbReference type="FunCoup" id="E2AHM7">
    <property type="interactions" value="9"/>
</dbReference>
<dbReference type="GO" id="GO:0016706">
    <property type="term" value="F:2-oxoglutarate-dependent dioxygenase activity"/>
    <property type="evidence" value="ECO:0007669"/>
    <property type="project" value="TreeGrafter"/>
</dbReference>
<dbReference type="EMBL" id="GL439566">
    <property type="protein sequence ID" value="EFN67061.1"/>
    <property type="molecule type" value="Genomic_DNA"/>
</dbReference>
<gene>
    <name evidence="2" type="ORF">EAG_11508</name>
</gene>
<sequence length="325" mass="38229">MANDNEIVADCPKKSVDFAKKELRAILGKMNEMRPSIKAWRLLRVHSRLKPTKTMKPMKLRARHLWILLITWITVQVVQNRIQTYRHNKCLITMPWFTQKVFRPPEDCSICQDIQQVDKLSAVDPTIFEQRYNHYAYSGKPVVINDAMANWTASKVFSFSFFKTLYYKKEANCQFFPYKTEFKNLQDVFDMNASRATMEKGTEPWYVGWSNCDEKIGAILRQHYQRPYFLPATAESEKTDWIFMGSHGYGAPMHVDDVEHPSWQAQIKGEKLWILEPPRECHYTCKRLEVIVHSGEIIILDTNRWYHQTKIVSKDMSITIGAEYD</sequence>
<dbReference type="SUPFAM" id="SSF51197">
    <property type="entry name" value="Clavaminate synthase-like"/>
    <property type="match status" value="1"/>
</dbReference>
<keyword evidence="3" id="KW-1185">Reference proteome</keyword>
<dbReference type="Proteomes" id="UP000000311">
    <property type="component" value="Unassembled WGS sequence"/>
</dbReference>
<accession>E2AHM7</accession>
<dbReference type="OMA" id="EPPRECH"/>
<dbReference type="PANTHER" id="PTHR12480:SF19">
    <property type="entry name" value="CUPIN-LIKE DOMAIN-CONTAINING PROTEIN"/>
    <property type="match status" value="1"/>
</dbReference>
<evidence type="ECO:0000313" key="2">
    <source>
        <dbReference type="EMBL" id="EFN67061.1"/>
    </source>
</evidence>
<evidence type="ECO:0000259" key="1">
    <source>
        <dbReference type="Pfam" id="PF13621"/>
    </source>
</evidence>
<dbReference type="InParanoid" id="E2AHM7"/>
<protein>
    <submittedName>
        <fullName evidence="2">JmjC domain-containing protein 4</fullName>
    </submittedName>
</protein>
<reference evidence="2 3" key="1">
    <citation type="journal article" date="2010" name="Science">
        <title>Genomic comparison of the ants Camponotus floridanus and Harpegnathos saltator.</title>
        <authorList>
            <person name="Bonasio R."/>
            <person name="Zhang G."/>
            <person name="Ye C."/>
            <person name="Mutti N.S."/>
            <person name="Fang X."/>
            <person name="Qin N."/>
            <person name="Donahue G."/>
            <person name="Yang P."/>
            <person name="Li Q."/>
            <person name="Li C."/>
            <person name="Zhang P."/>
            <person name="Huang Z."/>
            <person name="Berger S.L."/>
            <person name="Reinberg D."/>
            <person name="Wang J."/>
            <person name="Liebig J."/>
        </authorList>
    </citation>
    <scope>NUCLEOTIDE SEQUENCE [LARGE SCALE GENOMIC DNA]</scope>
    <source>
        <strain evidence="3">C129</strain>
    </source>
</reference>
<proteinExistence type="predicted"/>
<name>E2AHM7_CAMFO</name>
<dbReference type="AlphaFoldDB" id="E2AHM7"/>
<evidence type="ECO:0000313" key="3">
    <source>
        <dbReference type="Proteomes" id="UP000000311"/>
    </source>
</evidence>
<feature type="domain" description="Cupin-like" evidence="1">
    <location>
        <begin position="134"/>
        <end position="282"/>
    </location>
</feature>
<dbReference type="STRING" id="104421.E2AHM7"/>
<organism evidence="3">
    <name type="scientific">Camponotus floridanus</name>
    <name type="common">Florida carpenter ant</name>
    <dbReference type="NCBI Taxonomy" id="104421"/>
    <lineage>
        <taxon>Eukaryota</taxon>
        <taxon>Metazoa</taxon>
        <taxon>Ecdysozoa</taxon>
        <taxon>Arthropoda</taxon>
        <taxon>Hexapoda</taxon>
        <taxon>Insecta</taxon>
        <taxon>Pterygota</taxon>
        <taxon>Neoptera</taxon>
        <taxon>Endopterygota</taxon>
        <taxon>Hymenoptera</taxon>
        <taxon>Apocrita</taxon>
        <taxon>Aculeata</taxon>
        <taxon>Formicoidea</taxon>
        <taxon>Formicidae</taxon>
        <taxon>Formicinae</taxon>
        <taxon>Camponotus</taxon>
    </lineage>
</organism>
<dbReference type="OrthoDB" id="10063099at2759"/>
<dbReference type="InterPro" id="IPR050910">
    <property type="entry name" value="JMJD6_ArgDemeth/LysHydrox"/>
</dbReference>
<dbReference type="InterPro" id="IPR041667">
    <property type="entry name" value="Cupin_8"/>
</dbReference>
<dbReference type="Gene3D" id="2.60.120.650">
    <property type="entry name" value="Cupin"/>
    <property type="match status" value="1"/>
</dbReference>
<dbReference type="Pfam" id="PF13621">
    <property type="entry name" value="Cupin_8"/>
    <property type="match status" value="1"/>
</dbReference>
<dbReference type="PANTHER" id="PTHR12480">
    <property type="entry name" value="ARGININE DEMETHYLASE AND LYSYL-HYDROXYLASE JMJD"/>
    <property type="match status" value="1"/>
</dbReference>